<evidence type="ECO:0000256" key="6">
    <source>
        <dbReference type="ARBA" id="ARBA00023065"/>
    </source>
</evidence>
<keyword evidence="6" id="KW-0406">Ion transport</keyword>
<feature type="compositionally biased region" description="Polar residues" evidence="8">
    <location>
        <begin position="135"/>
        <end position="146"/>
    </location>
</feature>
<comment type="subcellular location">
    <subcellularLocation>
        <location evidence="1">Cell membrane</location>
        <topology evidence="1">Multi-pass membrane protein</topology>
    </subcellularLocation>
</comment>
<dbReference type="InterPro" id="IPR003445">
    <property type="entry name" value="Cat_transpt"/>
</dbReference>
<gene>
    <name evidence="9" type="ORF">NCTC11820_02065</name>
</gene>
<evidence type="ECO:0000256" key="3">
    <source>
        <dbReference type="ARBA" id="ARBA00022475"/>
    </source>
</evidence>
<evidence type="ECO:0000256" key="5">
    <source>
        <dbReference type="ARBA" id="ARBA00022989"/>
    </source>
</evidence>
<dbReference type="Proteomes" id="UP000250245">
    <property type="component" value="Unassembled WGS sequence"/>
</dbReference>
<keyword evidence="2" id="KW-0813">Transport</keyword>
<accession>A0A2X3BM00</accession>
<keyword evidence="5" id="KW-1133">Transmembrane helix</keyword>
<evidence type="ECO:0000256" key="7">
    <source>
        <dbReference type="ARBA" id="ARBA00023136"/>
    </source>
</evidence>
<keyword evidence="4" id="KW-0812">Transmembrane</keyword>
<dbReference type="EMBL" id="UASJ01000009">
    <property type="protein sequence ID" value="SQC01673.1"/>
    <property type="molecule type" value="Genomic_DNA"/>
</dbReference>
<sequence length="154" mass="16425">MGLMLIGGGPAGTAGGLKITTAIVVMATLWGEIRGAHAINILGWRLARSAQRQALAVLSLFFRAGRGGAFLLMLFTPFNLNQCLFEICSALGDRGSEYRHHSPVACCGAIHGHNIYDSGTYWTVDLSSGPRHPETTGSLRTASGSSPYRLGRHK</sequence>
<proteinExistence type="predicted"/>
<evidence type="ECO:0000256" key="8">
    <source>
        <dbReference type="SAM" id="MobiDB-lite"/>
    </source>
</evidence>
<evidence type="ECO:0000256" key="2">
    <source>
        <dbReference type="ARBA" id="ARBA00022448"/>
    </source>
</evidence>
<protein>
    <submittedName>
        <fullName evidence="9">Potassium uptake protein, TrkH family</fullName>
    </submittedName>
</protein>
<dbReference type="PANTHER" id="PTHR32024">
    <property type="entry name" value="TRK SYSTEM POTASSIUM UPTAKE PROTEIN TRKG-RELATED"/>
    <property type="match status" value="1"/>
</dbReference>
<organism evidence="9 10">
    <name type="scientific">Mobiluncus curtisii</name>
    <dbReference type="NCBI Taxonomy" id="2051"/>
    <lineage>
        <taxon>Bacteria</taxon>
        <taxon>Bacillati</taxon>
        <taxon>Actinomycetota</taxon>
        <taxon>Actinomycetes</taxon>
        <taxon>Actinomycetales</taxon>
        <taxon>Actinomycetaceae</taxon>
        <taxon>Mobiluncus</taxon>
    </lineage>
</organism>
<dbReference type="RefSeq" id="WP_252893336.1">
    <property type="nucleotide sequence ID" value="NZ_UASJ01000009.1"/>
</dbReference>
<dbReference type="AlphaFoldDB" id="A0A2X3BM00"/>
<dbReference type="GO" id="GO:0030001">
    <property type="term" value="P:metal ion transport"/>
    <property type="evidence" value="ECO:0007669"/>
    <property type="project" value="UniProtKB-ARBA"/>
</dbReference>
<dbReference type="GO" id="GO:0008324">
    <property type="term" value="F:monoatomic cation transmembrane transporter activity"/>
    <property type="evidence" value="ECO:0007669"/>
    <property type="project" value="InterPro"/>
</dbReference>
<keyword evidence="3" id="KW-1003">Cell membrane</keyword>
<feature type="region of interest" description="Disordered" evidence="8">
    <location>
        <begin position="131"/>
        <end position="154"/>
    </location>
</feature>
<evidence type="ECO:0000313" key="9">
    <source>
        <dbReference type="EMBL" id="SQC01673.1"/>
    </source>
</evidence>
<evidence type="ECO:0000256" key="1">
    <source>
        <dbReference type="ARBA" id="ARBA00004651"/>
    </source>
</evidence>
<dbReference type="PANTHER" id="PTHR32024:SF1">
    <property type="entry name" value="KTR SYSTEM POTASSIUM UPTAKE PROTEIN B"/>
    <property type="match status" value="1"/>
</dbReference>
<name>A0A2X3BM00_9ACTO</name>
<dbReference type="GO" id="GO:0005886">
    <property type="term" value="C:plasma membrane"/>
    <property type="evidence" value="ECO:0007669"/>
    <property type="project" value="UniProtKB-SubCell"/>
</dbReference>
<reference evidence="9 10" key="1">
    <citation type="submission" date="2018-06" db="EMBL/GenBank/DDBJ databases">
        <authorList>
            <consortium name="Pathogen Informatics"/>
            <person name="Doyle S."/>
        </authorList>
    </citation>
    <scope>NUCLEOTIDE SEQUENCE [LARGE SCALE GENOMIC DNA]</scope>
    <source>
        <strain evidence="9 10">NCTC11820</strain>
    </source>
</reference>
<keyword evidence="7" id="KW-0472">Membrane</keyword>
<dbReference type="Pfam" id="PF02386">
    <property type="entry name" value="TrkH"/>
    <property type="match status" value="1"/>
</dbReference>
<evidence type="ECO:0000313" key="10">
    <source>
        <dbReference type="Proteomes" id="UP000250245"/>
    </source>
</evidence>
<evidence type="ECO:0000256" key="4">
    <source>
        <dbReference type="ARBA" id="ARBA00022692"/>
    </source>
</evidence>